<reference evidence="1 2" key="1">
    <citation type="submission" date="2016-07" db="EMBL/GenBank/DDBJ databases">
        <title>High microdiversification within the ubiquitous acI lineage of Actinobacteria.</title>
        <authorList>
            <person name="Neuenschwander S.M."/>
            <person name="Salcher M."/>
            <person name="Ghai R."/>
            <person name="Pernthaler J."/>
        </authorList>
    </citation>
    <scope>NUCLEOTIDE SEQUENCE [LARGE SCALE GENOMIC DNA]</scope>
    <source>
        <strain evidence="1">MMS-21-148</strain>
    </source>
</reference>
<dbReference type="KEGG" id="plan:A1s21148_00205"/>
<accession>A0AAD0E3Z2</accession>
<evidence type="ECO:0000313" key="2">
    <source>
        <dbReference type="Proteomes" id="UP000217144"/>
    </source>
</evidence>
<protein>
    <recommendedName>
        <fullName evidence="3">Glycosyltransferase</fullName>
    </recommendedName>
</protein>
<proteinExistence type="predicted"/>
<dbReference type="Proteomes" id="UP000217144">
    <property type="component" value="Chromosome"/>
</dbReference>
<organism evidence="1 2">
    <name type="scientific">Candidatus Planktophila lacus</name>
    <dbReference type="NCBI Taxonomy" id="1884913"/>
    <lineage>
        <taxon>Bacteria</taxon>
        <taxon>Bacillati</taxon>
        <taxon>Actinomycetota</taxon>
        <taxon>Actinomycetes</taxon>
        <taxon>Candidatus Nanopelagicales</taxon>
        <taxon>Candidatus Nanopelagicaceae</taxon>
        <taxon>Candidatus Planktophila</taxon>
    </lineage>
</organism>
<dbReference type="InterPro" id="IPR029044">
    <property type="entry name" value="Nucleotide-diphossugar_trans"/>
</dbReference>
<evidence type="ECO:0000313" key="1">
    <source>
        <dbReference type="EMBL" id="ASY10011.1"/>
    </source>
</evidence>
<dbReference type="AlphaFoldDB" id="A0AAD0E3Z2"/>
<evidence type="ECO:0008006" key="3">
    <source>
        <dbReference type="Google" id="ProtNLM"/>
    </source>
</evidence>
<dbReference type="Gene3D" id="3.90.550.10">
    <property type="entry name" value="Spore Coat Polysaccharide Biosynthesis Protein SpsA, Chain A"/>
    <property type="match status" value="1"/>
</dbReference>
<name>A0AAD0E3Z2_9ACTN</name>
<dbReference type="SUPFAM" id="SSF53448">
    <property type="entry name" value="Nucleotide-diphospho-sugar transferases"/>
    <property type="match status" value="1"/>
</dbReference>
<sequence length="298" mass="34936">MDDVPVLLLGYNRPEFLAQRIQELRKIAPPLIYISIDGSNELTEIEINRQLSLNLEDWPIGSSIVLWRQSENFGLTRHVTSAIGRVLKEHPNVIVVEDDISLSPSFYTNMIRGFRVLKENSVRGTVGAFSPIKLPKKLERLNRWRKTPYFSCWGWGISREIWEKYQVDLRKENIELSLSKSKIWNDLSRTQRNVWMRRFEKIVLYPLDTWDVQVQYMSFKYDLVSILPISRFIDNVGFSDERGAHTKGNKPRWIMSDGYSTSKIHTNSISRLSRPLTKLIDSNTFAGDSKFFQWWMSK</sequence>
<gene>
    <name evidence="1" type="ORF">A1s21148_00205</name>
</gene>
<dbReference type="RefSeq" id="WP_095670495.1">
    <property type="nucleotide sequence ID" value="NZ_CP016769.1"/>
</dbReference>
<dbReference type="EMBL" id="CP016769">
    <property type="protein sequence ID" value="ASY10011.1"/>
    <property type="molecule type" value="Genomic_DNA"/>
</dbReference>
<keyword evidence="2" id="KW-1185">Reference proteome</keyword>